<evidence type="ECO:0000256" key="3">
    <source>
        <dbReference type="ARBA" id="ARBA00010217"/>
    </source>
</evidence>
<feature type="domain" description="Protein kinase" evidence="20">
    <location>
        <begin position="373"/>
        <end position="617"/>
    </location>
</feature>
<keyword evidence="4" id="KW-1003">Cell membrane</keyword>
<evidence type="ECO:0000256" key="8">
    <source>
        <dbReference type="ARBA" id="ARBA00022729"/>
    </source>
</evidence>
<evidence type="ECO:0000259" key="20">
    <source>
        <dbReference type="PROSITE" id="PS50011"/>
    </source>
</evidence>
<evidence type="ECO:0000256" key="12">
    <source>
        <dbReference type="ARBA" id="ARBA00022840"/>
    </source>
</evidence>
<dbReference type="InterPro" id="IPR011009">
    <property type="entry name" value="Kinase-like_dom_sf"/>
</dbReference>
<evidence type="ECO:0000256" key="11">
    <source>
        <dbReference type="ARBA" id="ARBA00022777"/>
    </source>
</evidence>
<comment type="similarity">
    <text evidence="2">In the N-terminal section; belongs to the leguminous lectin family.</text>
</comment>
<comment type="similarity">
    <text evidence="3">In the C-terminal section; belongs to the protein kinase superfamily. Ser/Thr protein kinase family.</text>
</comment>
<keyword evidence="9" id="KW-0430">Lectin</keyword>
<dbReference type="InterPro" id="IPR050528">
    <property type="entry name" value="L-type_Lectin-RKs"/>
</dbReference>
<dbReference type="Gene3D" id="2.60.120.200">
    <property type="match status" value="1"/>
</dbReference>
<dbReference type="Pfam" id="PF07714">
    <property type="entry name" value="PK_Tyr_Ser-Thr"/>
    <property type="match status" value="1"/>
</dbReference>
<evidence type="ECO:0000256" key="15">
    <source>
        <dbReference type="ARBA" id="ARBA00023170"/>
    </source>
</evidence>
<protein>
    <recommendedName>
        <fullName evidence="20">Protein kinase domain-containing protein</fullName>
    </recommendedName>
</protein>
<keyword evidence="15" id="KW-0675">Receptor</keyword>
<dbReference type="PROSITE" id="PS00108">
    <property type="entry name" value="PROTEIN_KINASE_ST"/>
    <property type="match status" value="1"/>
</dbReference>
<keyword evidence="14 18" id="KW-0472">Membrane</keyword>
<evidence type="ECO:0000256" key="18">
    <source>
        <dbReference type="SAM" id="Phobius"/>
    </source>
</evidence>
<keyword evidence="13 18" id="KW-1133">Transmembrane helix</keyword>
<evidence type="ECO:0000256" key="14">
    <source>
        <dbReference type="ARBA" id="ARBA00023136"/>
    </source>
</evidence>
<dbReference type="InterPro" id="IPR013320">
    <property type="entry name" value="ConA-like_dom_sf"/>
</dbReference>
<dbReference type="PANTHER" id="PTHR27007">
    <property type="match status" value="1"/>
</dbReference>
<evidence type="ECO:0000256" key="16">
    <source>
        <dbReference type="ARBA" id="ARBA00023180"/>
    </source>
</evidence>
<dbReference type="SMART" id="SM00220">
    <property type="entry name" value="S_TKc"/>
    <property type="match status" value="1"/>
</dbReference>
<keyword evidence="5" id="KW-0723">Serine/threonine-protein kinase</keyword>
<dbReference type="InterPro" id="IPR017441">
    <property type="entry name" value="Protein_kinase_ATP_BS"/>
</dbReference>
<dbReference type="EMBL" id="JAHRHJ020000009">
    <property type="protein sequence ID" value="KAH9302166.1"/>
    <property type="molecule type" value="Genomic_DNA"/>
</dbReference>
<dbReference type="InterPro" id="IPR000719">
    <property type="entry name" value="Prot_kinase_dom"/>
</dbReference>
<evidence type="ECO:0000256" key="17">
    <source>
        <dbReference type="PROSITE-ProRule" id="PRU10141"/>
    </source>
</evidence>
<comment type="subcellular location">
    <subcellularLocation>
        <location evidence="1">Cell membrane</location>
        <topology evidence="1">Single-pass type I membrane protein</topology>
    </subcellularLocation>
</comment>
<dbReference type="SUPFAM" id="SSF56112">
    <property type="entry name" value="Protein kinase-like (PK-like)"/>
    <property type="match status" value="1"/>
</dbReference>
<comment type="caution">
    <text evidence="21">The sequence shown here is derived from an EMBL/GenBank/DDBJ whole genome shotgun (WGS) entry which is preliminary data.</text>
</comment>
<keyword evidence="12 17" id="KW-0067">ATP-binding</keyword>
<dbReference type="GO" id="GO:0030246">
    <property type="term" value="F:carbohydrate binding"/>
    <property type="evidence" value="ECO:0007669"/>
    <property type="project" value="UniProtKB-KW"/>
</dbReference>
<feature type="chain" id="PRO_5041437568" description="Protein kinase domain-containing protein" evidence="19">
    <location>
        <begin position="23"/>
        <end position="617"/>
    </location>
</feature>
<proteinExistence type="inferred from homology"/>
<keyword evidence="7 18" id="KW-0812">Transmembrane</keyword>
<feature type="signal peptide" evidence="19">
    <location>
        <begin position="1"/>
        <end position="22"/>
    </location>
</feature>
<dbReference type="GO" id="GO:0005886">
    <property type="term" value="C:plasma membrane"/>
    <property type="evidence" value="ECO:0007669"/>
    <property type="project" value="UniProtKB-SubCell"/>
</dbReference>
<keyword evidence="10 17" id="KW-0547">Nucleotide-binding</keyword>
<evidence type="ECO:0000256" key="6">
    <source>
        <dbReference type="ARBA" id="ARBA00022679"/>
    </source>
</evidence>
<dbReference type="PROSITE" id="PS50011">
    <property type="entry name" value="PROTEIN_KINASE_DOM"/>
    <property type="match status" value="1"/>
</dbReference>
<evidence type="ECO:0000256" key="7">
    <source>
        <dbReference type="ARBA" id="ARBA00022692"/>
    </source>
</evidence>
<dbReference type="Gene3D" id="3.30.200.20">
    <property type="entry name" value="Phosphorylase Kinase, domain 1"/>
    <property type="match status" value="1"/>
</dbReference>
<dbReference type="Proteomes" id="UP000824469">
    <property type="component" value="Unassembled WGS sequence"/>
</dbReference>
<dbReference type="GO" id="GO:0005524">
    <property type="term" value="F:ATP binding"/>
    <property type="evidence" value="ECO:0007669"/>
    <property type="project" value="UniProtKB-UniRule"/>
</dbReference>
<dbReference type="FunFam" id="1.10.510.10:FF:000240">
    <property type="entry name" value="Lectin-domain containing receptor kinase A4.3"/>
    <property type="match status" value="1"/>
</dbReference>
<feature type="transmembrane region" description="Helical" evidence="18">
    <location>
        <begin position="307"/>
        <end position="329"/>
    </location>
</feature>
<keyword evidence="16" id="KW-0325">Glycoprotein</keyword>
<evidence type="ECO:0000256" key="9">
    <source>
        <dbReference type="ARBA" id="ARBA00022734"/>
    </source>
</evidence>
<dbReference type="SUPFAM" id="SSF49899">
    <property type="entry name" value="Concanavalin A-like lectins/glucanases"/>
    <property type="match status" value="1"/>
</dbReference>
<keyword evidence="22" id="KW-1185">Reference proteome</keyword>
<evidence type="ECO:0000256" key="1">
    <source>
        <dbReference type="ARBA" id="ARBA00004251"/>
    </source>
</evidence>
<dbReference type="InterPro" id="IPR001220">
    <property type="entry name" value="Legume_lectin_dom"/>
</dbReference>
<dbReference type="Pfam" id="PF00139">
    <property type="entry name" value="Lectin_legB"/>
    <property type="match status" value="1"/>
</dbReference>
<dbReference type="CDD" id="cd06899">
    <property type="entry name" value="lectin_legume_LecRK_Arcelin_ConA"/>
    <property type="match status" value="1"/>
</dbReference>
<dbReference type="AlphaFoldDB" id="A0AA38CIT9"/>
<evidence type="ECO:0000256" key="19">
    <source>
        <dbReference type="SAM" id="SignalP"/>
    </source>
</evidence>
<keyword evidence="6" id="KW-0808">Transferase</keyword>
<dbReference type="PROSITE" id="PS00107">
    <property type="entry name" value="PROTEIN_KINASE_ATP"/>
    <property type="match status" value="1"/>
</dbReference>
<dbReference type="OMA" id="EICTIGH"/>
<name>A0AA38CIT9_TAXCH</name>
<dbReference type="InterPro" id="IPR001245">
    <property type="entry name" value="Ser-Thr/Tyr_kinase_cat_dom"/>
</dbReference>
<evidence type="ECO:0000256" key="4">
    <source>
        <dbReference type="ARBA" id="ARBA00022475"/>
    </source>
</evidence>
<dbReference type="GO" id="GO:0002229">
    <property type="term" value="P:defense response to oomycetes"/>
    <property type="evidence" value="ECO:0007669"/>
    <property type="project" value="UniProtKB-ARBA"/>
</dbReference>
<feature type="binding site" evidence="17">
    <location>
        <position position="406"/>
    </location>
    <ligand>
        <name>ATP</name>
        <dbReference type="ChEBI" id="CHEBI:30616"/>
    </ligand>
</feature>
<dbReference type="Gene3D" id="1.10.510.10">
    <property type="entry name" value="Transferase(Phosphotransferase) domain 1"/>
    <property type="match status" value="1"/>
</dbReference>
<evidence type="ECO:0000313" key="22">
    <source>
        <dbReference type="Proteomes" id="UP000824469"/>
    </source>
</evidence>
<keyword evidence="8 19" id="KW-0732">Signal</keyword>
<keyword evidence="11" id="KW-0418">Kinase</keyword>
<dbReference type="InterPro" id="IPR008271">
    <property type="entry name" value="Ser/Thr_kinase_AS"/>
</dbReference>
<evidence type="ECO:0000256" key="2">
    <source>
        <dbReference type="ARBA" id="ARBA00008536"/>
    </source>
</evidence>
<reference evidence="21 22" key="1">
    <citation type="journal article" date="2021" name="Nat. Plants">
        <title>The Taxus genome provides insights into paclitaxel biosynthesis.</title>
        <authorList>
            <person name="Xiong X."/>
            <person name="Gou J."/>
            <person name="Liao Q."/>
            <person name="Li Y."/>
            <person name="Zhou Q."/>
            <person name="Bi G."/>
            <person name="Li C."/>
            <person name="Du R."/>
            <person name="Wang X."/>
            <person name="Sun T."/>
            <person name="Guo L."/>
            <person name="Liang H."/>
            <person name="Lu P."/>
            <person name="Wu Y."/>
            <person name="Zhang Z."/>
            <person name="Ro D.K."/>
            <person name="Shang Y."/>
            <person name="Huang S."/>
            <person name="Yan J."/>
        </authorList>
    </citation>
    <scope>NUCLEOTIDE SEQUENCE [LARGE SCALE GENOMIC DNA]</scope>
    <source>
        <strain evidence="21">Ta-2019</strain>
    </source>
</reference>
<evidence type="ECO:0000256" key="13">
    <source>
        <dbReference type="ARBA" id="ARBA00022989"/>
    </source>
</evidence>
<dbReference type="FunFam" id="3.30.200.20:FF:000178">
    <property type="entry name" value="serine/threonine-protein kinase PBS1-like"/>
    <property type="match status" value="1"/>
</dbReference>
<dbReference type="GO" id="GO:0004674">
    <property type="term" value="F:protein serine/threonine kinase activity"/>
    <property type="evidence" value="ECO:0007669"/>
    <property type="project" value="UniProtKB-KW"/>
</dbReference>
<sequence length="617" mass="67365">MLKRRIYALMALLPVLICTSYAQRPSGNGTSFSFSNFGQNNSQQLIYMGNASFSAARGYIDLTPDPNATTHAASSNRTAPNLALQNCIGRVLYRNPVTVWPASFTTTFTLLVRNITTNAAGAPTNFNGDGVAFIIVPNKERYLPDSHGSFLGLFSSDTNGNTTGQLAIEFDTFKNEFDPDNNHVGIDIEGIKSNATANMGEHGMFIRAGRPITVRVTYDGWTKNLQISAGYADNTSGIRSESLLNRTVELQKTVPRSAYVGFSAATGLSYEVHRILDWNFSSLSLPESSLNLSPVGTPGGSGGGVKVGVVAGSVSAGVAVVGIATWLVYKTMKRKRKAAVTRARESFSGELAMIGSAPHRFPYKQLLAATKNFSDTELLGTGGFGSVYRGNLKVGGDEEGQWLAVKRISAGSKQGEREFVSEITTIGRLRHRNLVQLQGWCHEQNDLLLVYDYMPNGSLDKILFDRTADPPLNWRRRHRILCGLASALLYLHEEWEQRVVHRDVKPSNVMLDAEFNARLGDFGLARLIEHDDTNPAVTTRLAGTPGYVAPECGYTGKATAESDVFSFGIVLLEVATGRRAVERKSPLGDGNLVDWVWGKYSEGDGRELRRSQIGIRF</sequence>
<evidence type="ECO:0000313" key="21">
    <source>
        <dbReference type="EMBL" id="KAH9302166.1"/>
    </source>
</evidence>
<evidence type="ECO:0000256" key="5">
    <source>
        <dbReference type="ARBA" id="ARBA00022527"/>
    </source>
</evidence>
<gene>
    <name evidence="21" type="ORF">KI387_013749</name>
</gene>
<organism evidence="21 22">
    <name type="scientific">Taxus chinensis</name>
    <name type="common">Chinese yew</name>
    <name type="synonym">Taxus wallichiana var. chinensis</name>
    <dbReference type="NCBI Taxonomy" id="29808"/>
    <lineage>
        <taxon>Eukaryota</taxon>
        <taxon>Viridiplantae</taxon>
        <taxon>Streptophyta</taxon>
        <taxon>Embryophyta</taxon>
        <taxon>Tracheophyta</taxon>
        <taxon>Spermatophyta</taxon>
        <taxon>Pinopsida</taxon>
        <taxon>Pinidae</taxon>
        <taxon>Conifers II</taxon>
        <taxon>Cupressales</taxon>
        <taxon>Taxaceae</taxon>
        <taxon>Taxus</taxon>
    </lineage>
</organism>
<accession>A0AA38CIT9</accession>
<evidence type="ECO:0000256" key="10">
    <source>
        <dbReference type="ARBA" id="ARBA00022741"/>
    </source>
</evidence>